<reference evidence="2 3" key="1">
    <citation type="journal article" date="2010" name="Science">
        <title>Genomic comparison of the ants Camponotus floridanus and Harpegnathos saltator.</title>
        <authorList>
            <person name="Bonasio R."/>
            <person name="Zhang G."/>
            <person name="Ye C."/>
            <person name="Mutti N.S."/>
            <person name="Fang X."/>
            <person name="Qin N."/>
            <person name="Donahue G."/>
            <person name="Yang P."/>
            <person name="Li Q."/>
            <person name="Li C."/>
            <person name="Zhang P."/>
            <person name="Huang Z."/>
            <person name="Berger S.L."/>
            <person name="Reinberg D."/>
            <person name="Wang J."/>
            <person name="Liebig J."/>
        </authorList>
    </citation>
    <scope>NUCLEOTIDE SEQUENCE [LARGE SCALE GENOMIC DNA]</scope>
    <source>
        <strain evidence="2 3">R22 G/1</strain>
    </source>
</reference>
<gene>
    <name evidence="2" type="ORF">EAI_04376</name>
</gene>
<keyword evidence="3" id="KW-1185">Reference proteome</keyword>
<dbReference type="Proteomes" id="UP000008237">
    <property type="component" value="Unassembled WGS sequence"/>
</dbReference>
<dbReference type="InParanoid" id="E2BCM8"/>
<name>E2BCM8_HARSA</name>
<sequence>MTSTTRPTRIDKVLLTIALCASGAWCASDGTLTRNARTIDSSSFLMWPRVFRDLWTSRTKLWEWSKNGAVSLARFTSTLKTPMHIEFGPEDGKRAAVTYQRRYGYRGEWLIEQLGNGLGPGLASLYSQSVPNTFLTPPLSSTRT</sequence>
<feature type="signal peptide" evidence="1">
    <location>
        <begin position="1"/>
        <end position="26"/>
    </location>
</feature>
<dbReference type="AlphaFoldDB" id="E2BCM8"/>
<dbReference type="OrthoDB" id="6617171at2759"/>
<accession>E2BCM8</accession>
<evidence type="ECO:0000256" key="1">
    <source>
        <dbReference type="SAM" id="SignalP"/>
    </source>
</evidence>
<feature type="chain" id="PRO_5003157991" evidence="1">
    <location>
        <begin position="27"/>
        <end position="144"/>
    </location>
</feature>
<keyword evidence="1" id="KW-0732">Signal</keyword>
<dbReference type="EMBL" id="GL447336">
    <property type="protein sequence ID" value="EFN86538.1"/>
    <property type="molecule type" value="Genomic_DNA"/>
</dbReference>
<protein>
    <submittedName>
        <fullName evidence="2">Uncharacterized protein</fullName>
    </submittedName>
</protein>
<evidence type="ECO:0000313" key="3">
    <source>
        <dbReference type="Proteomes" id="UP000008237"/>
    </source>
</evidence>
<organism evidence="3">
    <name type="scientific">Harpegnathos saltator</name>
    <name type="common">Jerdon's jumping ant</name>
    <dbReference type="NCBI Taxonomy" id="610380"/>
    <lineage>
        <taxon>Eukaryota</taxon>
        <taxon>Metazoa</taxon>
        <taxon>Ecdysozoa</taxon>
        <taxon>Arthropoda</taxon>
        <taxon>Hexapoda</taxon>
        <taxon>Insecta</taxon>
        <taxon>Pterygota</taxon>
        <taxon>Neoptera</taxon>
        <taxon>Endopterygota</taxon>
        <taxon>Hymenoptera</taxon>
        <taxon>Apocrita</taxon>
        <taxon>Aculeata</taxon>
        <taxon>Formicoidea</taxon>
        <taxon>Formicidae</taxon>
        <taxon>Ponerinae</taxon>
        <taxon>Ponerini</taxon>
        <taxon>Harpegnathos</taxon>
    </lineage>
</organism>
<evidence type="ECO:0000313" key="2">
    <source>
        <dbReference type="EMBL" id="EFN86538.1"/>
    </source>
</evidence>
<proteinExistence type="predicted"/>
<dbReference type="OMA" id="WEWPRNG"/>